<feature type="chain" id="PRO_5013416542" description="Membrane-bound lytic murein transglycosylase F" evidence="8">
    <location>
        <begin position="20"/>
        <end position="466"/>
    </location>
</feature>
<dbReference type="HAMAP" id="MF_02016">
    <property type="entry name" value="MltF"/>
    <property type="match status" value="1"/>
</dbReference>
<feature type="domain" description="Solute-binding protein family 3/N-terminal" evidence="9">
    <location>
        <begin position="33"/>
        <end position="257"/>
    </location>
</feature>
<accession>A0A1Y6FXB6</accession>
<evidence type="ECO:0000256" key="8">
    <source>
        <dbReference type="HAMAP-Rule" id="MF_02016"/>
    </source>
</evidence>
<evidence type="ECO:0000256" key="7">
    <source>
        <dbReference type="ARBA" id="ARBA00023316"/>
    </source>
</evidence>
<dbReference type="CDD" id="cd01009">
    <property type="entry name" value="PBP2_YfhD_N"/>
    <property type="match status" value="1"/>
</dbReference>
<comment type="similarity">
    <text evidence="1">Belongs to the transglycosylase Slt family.</text>
</comment>
<dbReference type="Gene3D" id="3.40.190.10">
    <property type="entry name" value="Periplasmic binding protein-like II"/>
    <property type="match status" value="2"/>
</dbReference>
<gene>
    <name evidence="8" type="primary">mltF</name>
    <name evidence="10" type="ORF">SAMN06297229_2213</name>
</gene>
<comment type="catalytic activity">
    <reaction evidence="8">
        <text>Exolytic cleavage of the (1-&gt;4)-beta-glycosidic linkage between N-acetylmuramic acid (MurNAc) and N-acetylglucosamine (GlcNAc) residues in peptidoglycan, from either the reducing or the non-reducing ends of the peptidoglycan chains, with concomitant formation of a 1,6-anhydrobond in the MurNAc residue.</text>
        <dbReference type="EC" id="4.2.2.n1"/>
    </reaction>
</comment>
<dbReference type="AlphaFoldDB" id="A0A1Y6FXB6"/>
<dbReference type="NCBIfam" id="NF008112">
    <property type="entry name" value="PRK10859.1"/>
    <property type="match status" value="1"/>
</dbReference>
<comment type="subcellular location">
    <subcellularLocation>
        <location evidence="8">Cell outer membrane</location>
        <topology evidence="8">Peripheral membrane protein</topology>
    </subcellularLocation>
    <text evidence="8">Attached to the inner leaflet of the outer membrane.</text>
</comment>
<reference evidence="11" key="1">
    <citation type="submission" date="2017-04" db="EMBL/GenBank/DDBJ databases">
        <authorList>
            <person name="Varghese N."/>
            <person name="Submissions S."/>
        </authorList>
    </citation>
    <scope>NUCLEOTIDE SEQUENCE [LARGE SCALE GENOMIC DNA]</scope>
</reference>
<proteinExistence type="inferred from homology"/>
<sequence length="466" mass="53463" precursor="true">MVRLLIVVLITLLWGCTPAPPPTALDDIQERGTLRVGTLLNPTSYYLHHDREAGFEYELAREFSNQLEVELEMVPRYSVRDLFQLLQDGKIDVVAAGIDRTEKRDALYRFGPAYQTITQKLVYKQGTRQRPRDFDELEDEIVVVSGSSHHEFLLSLGDRYPQLNWRATDDHDAEELLDLIMRDEISFTIADSNTLDVKRRYYPDLSVAFTVRGETPVAWALATTLDDSLFAAVIEYFGGLRDSGQLAHLIDQHFGHVSQFNYVDTQLFIEAVQTKLPRYLDLFREHAGTLDWRLLAAISYQESLWNPRAISPTGVRGMMMLTLPTASAMGVQSRLSAEQSIRGGARYLERMLQRVPARIEDPDRTWFALAAYNVGFGHMEDARRLTQQQGADPDRWLDVKKRLPLLRQKKYYRQTRFGFARGNEPVTYVGNIRRYYDTLVWLDERGRIPTLPLDIELPIGSGDGVE</sequence>
<keyword evidence="5 8" id="KW-0998">Cell outer membrane</keyword>
<feature type="region of interest" description="LT domain" evidence="8">
    <location>
        <begin position="258"/>
        <end position="466"/>
    </location>
</feature>
<dbReference type="InterPro" id="IPR008258">
    <property type="entry name" value="Transglycosylase_SLT_dom_1"/>
</dbReference>
<dbReference type="SUPFAM" id="SSF53850">
    <property type="entry name" value="Periplasmic binding protein-like II"/>
    <property type="match status" value="1"/>
</dbReference>
<evidence type="ECO:0000256" key="1">
    <source>
        <dbReference type="ARBA" id="ARBA00007734"/>
    </source>
</evidence>
<dbReference type="GO" id="GO:0016998">
    <property type="term" value="P:cell wall macromolecule catabolic process"/>
    <property type="evidence" value="ECO:0007669"/>
    <property type="project" value="UniProtKB-UniRule"/>
</dbReference>
<protein>
    <recommendedName>
        <fullName evidence="8">Membrane-bound lytic murein transglycosylase F</fullName>
        <ecNumber evidence="8">4.2.2.n1</ecNumber>
    </recommendedName>
    <alternativeName>
        <fullName evidence="8">Murein lyase F</fullName>
    </alternativeName>
</protein>
<dbReference type="SMART" id="SM00062">
    <property type="entry name" value="PBPb"/>
    <property type="match status" value="1"/>
</dbReference>
<comment type="similarity">
    <text evidence="8">In the C-terminal section; belongs to the transglycosylase Slt family.</text>
</comment>
<dbReference type="GO" id="GO:0071555">
    <property type="term" value="P:cell wall organization"/>
    <property type="evidence" value="ECO:0007669"/>
    <property type="project" value="UniProtKB-KW"/>
</dbReference>
<dbReference type="EMBL" id="FXWH01000003">
    <property type="protein sequence ID" value="SMQ80454.1"/>
    <property type="molecule type" value="Genomic_DNA"/>
</dbReference>
<evidence type="ECO:0000313" key="10">
    <source>
        <dbReference type="EMBL" id="SMQ80454.1"/>
    </source>
</evidence>
<comment type="caution">
    <text evidence="8">Lacks conserved residue(s) required for the propagation of feature annotation.</text>
</comment>
<evidence type="ECO:0000256" key="2">
    <source>
        <dbReference type="ARBA" id="ARBA00010333"/>
    </source>
</evidence>
<dbReference type="Proteomes" id="UP000194450">
    <property type="component" value="Unassembled WGS sequence"/>
</dbReference>
<dbReference type="CDD" id="cd13403">
    <property type="entry name" value="MLTF-like"/>
    <property type="match status" value="1"/>
</dbReference>
<dbReference type="PROSITE" id="PS00922">
    <property type="entry name" value="TRANSGLYCOSYLASE"/>
    <property type="match status" value="1"/>
</dbReference>
<dbReference type="PANTHER" id="PTHR35936">
    <property type="entry name" value="MEMBRANE-BOUND LYTIC MUREIN TRANSGLYCOSYLASE F"/>
    <property type="match status" value="1"/>
</dbReference>
<dbReference type="InterPro" id="IPR000189">
    <property type="entry name" value="Transglyc_AS"/>
</dbReference>
<evidence type="ECO:0000256" key="4">
    <source>
        <dbReference type="ARBA" id="ARBA00023136"/>
    </source>
</evidence>
<dbReference type="GO" id="GO:0009253">
    <property type="term" value="P:peptidoglycan catabolic process"/>
    <property type="evidence" value="ECO:0007669"/>
    <property type="project" value="TreeGrafter"/>
</dbReference>
<keyword evidence="11" id="KW-1185">Reference proteome</keyword>
<dbReference type="PANTHER" id="PTHR35936:SF32">
    <property type="entry name" value="MEMBRANE-BOUND LYTIC MUREIN TRANSGLYCOSYLASE F"/>
    <property type="match status" value="1"/>
</dbReference>
<keyword evidence="3 8" id="KW-0732">Signal</keyword>
<dbReference type="SUPFAM" id="SSF53955">
    <property type="entry name" value="Lysozyme-like"/>
    <property type="match status" value="1"/>
</dbReference>
<evidence type="ECO:0000256" key="3">
    <source>
        <dbReference type="ARBA" id="ARBA00022729"/>
    </source>
</evidence>
<dbReference type="Gene3D" id="1.10.530.10">
    <property type="match status" value="1"/>
</dbReference>
<evidence type="ECO:0000313" key="11">
    <source>
        <dbReference type="Proteomes" id="UP000194450"/>
    </source>
</evidence>
<keyword evidence="7 8" id="KW-0961">Cell wall biogenesis/degradation</keyword>
<keyword evidence="4 8" id="KW-0472">Membrane</keyword>
<dbReference type="Pfam" id="PF01464">
    <property type="entry name" value="SLT"/>
    <property type="match status" value="1"/>
</dbReference>
<dbReference type="GO" id="GO:0008933">
    <property type="term" value="F:peptidoglycan lytic transglycosylase activity"/>
    <property type="evidence" value="ECO:0007669"/>
    <property type="project" value="UniProtKB-UniRule"/>
</dbReference>
<name>A0A1Y6FXB6_9GAMM</name>
<keyword evidence="6 8" id="KW-0456">Lyase</keyword>
<dbReference type="EC" id="4.2.2.n1" evidence="8"/>
<evidence type="ECO:0000256" key="5">
    <source>
        <dbReference type="ARBA" id="ARBA00023237"/>
    </source>
</evidence>
<comment type="function">
    <text evidence="8">Murein-degrading enzyme that degrades murein glycan strands and insoluble, high-molecular weight murein sacculi, with the concomitant formation of a 1,6-anhydromuramoyl product. Lytic transglycosylases (LTs) play an integral role in the metabolism of the peptidoglycan (PG) sacculus. Their lytic action creates space within the PG sacculus to allow for its expansion as well as for the insertion of various structures such as secretion systems and flagella.</text>
</comment>
<organism evidence="10 11">
    <name type="scientific">Pseudidiomarina planktonica</name>
    <dbReference type="NCBI Taxonomy" id="1323738"/>
    <lineage>
        <taxon>Bacteria</taxon>
        <taxon>Pseudomonadati</taxon>
        <taxon>Pseudomonadota</taxon>
        <taxon>Gammaproteobacteria</taxon>
        <taxon>Alteromonadales</taxon>
        <taxon>Idiomarinaceae</taxon>
        <taxon>Pseudidiomarina</taxon>
    </lineage>
</organism>
<evidence type="ECO:0000256" key="6">
    <source>
        <dbReference type="ARBA" id="ARBA00023239"/>
    </source>
</evidence>
<dbReference type="InterPro" id="IPR023703">
    <property type="entry name" value="MltF"/>
</dbReference>
<feature type="signal peptide" evidence="8">
    <location>
        <begin position="1"/>
        <end position="19"/>
    </location>
</feature>
<comment type="domain">
    <text evidence="8">The N-terminal domain does not have lytic activity and probably modulates enzymatic activity. The C-terminal domain is the catalytic active domain.</text>
</comment>
<dbReference type="InterPro" id="IPR001638">
    <property type="entry name" value="Solute-binding_3/MltF_N"/>
</dbReference>
<evidence type="ECO:0000259" key="9">
    <source>
        <dbReference type="SMART" id="SM00062"/>
    </source>
</evidence>
<dbReference type="Pfam" id="PF00497">
    <property type="entry name" value="SBP_bac_3"/>
    <property type="match status" value="1"/>
</dbReference>
<comment type="similarity">
    <text evidence="8">In the N-terminal section; belongs to the bacterial solute-binding protein 3 family.</text>
</comment>
<comment type="similarity">
    <text evidence="2">Belongs to the bacterial solute-binding protein 3 family.</text>
</comment>
<feature type="active site" evidence="8">
    <location>
        <position position="302"/>
    </location>
</feature>
<dbReference type="GO" id="GO:0009279">
    <property type="term" value="C:cell outer membrane"/>
    <property type="evidence" value="ECO:0007669"/>
    <property type="project" value="UniProtKB-SubCell"/>
</dbReference>
<dbReference type="InterPro" id="IPR023346">
    <property type="entry name" value="Lysozyme-like_dom_sf"/>
</dbReference>